<keyword evidence="3" id="KW-1133">Transmembrane helix</keyword>
<dbReference type="InterPro" id="IPR004864">
    <property type="entry name" value="LEA_2"/>
</dbReference>
<keyword evidence="2" id="KW-0812">Transmembrane</keyword>
<dbReference type="InterPro" id="IPR044839">
    <property type="entry name" value="NDR1-like"/>
</dbReference>
<dbReference type="AlphaFoldDB" id="A0A5J5C472"/>
<dbReference type="EMBL" id="CM018031">
    <property type="protein sequence ID" value="KAA8549939.1"/>
    <property type="molecule type" value="Genomic_DNA"/>
</dbReference>
<name>A0A5J5C472_9ASTE</name>
<gene>
    <name evidence="6" type="ORF">F0562_001623</name>
</gene>
<evidence type="ECO:0000256" key="3">
    <source>
        <dbReference type="ARBA" id="ARBA00022989"/>
    </source>
</evidence>
<dbReference type="Proteomes" id="UP000325577">
    <property type="component" value="Linkage Group LG0"/>
</dbReference>
<sequence length="254" mass="28487">MFQINSVTVSAFDVSSSYITANWNISFSVKNPNMAVSLHYEDVRVLVLYNGVHLLSANIPQFHQSSLEETSVQANVTVTSVSINKSVAKAIAVARGNGYLDFTVTIDGSIRIVFSIRKEKRSKIRVSCEDLKSRILYEHVKASIFYKDASLSSMDIMPFYKFDDDTGSLEVNMTSSSVSMNNSIADDIAVDWSHGAVNFTITLNGIIRINIRRVRDKPMKMRVFCKDVEVRFYSNTTVGTMFGKAEECKVHSKF</sequence>
<dbReference type="GO" id="GO:0098542">
    <property type="term" value="P:defense response to other organism"/>
    <property type="evidence" value="ECO:0007669"/>
    <property type="project" value="InterPro"/>
</dbReference>
<dbReference type="SUPFAM" id="SSF117070">
    <property type="entry name" value="LEA14-like"/>
    <property type="match status" value="1"/>
</dbReference>
<dbReference type="OrthoDB" id="695142at2759"/>
<keyword evidence="7" id="KW-1185">Reference proteome</keyword>
<dbReference type="PANTHER" id="PTHR31234">
    <property type="entry name" value="LATE EMBRYOGENESIS ABUNDANT (LEA) HYDROXYPROLINE-RICH GLYCOPROTEIN FAMILY"/>
    <property type="match status" value="1"/>
</dbReference>
<comment type="subcellular location">
    <subcellularLocation>
        <location evidence="1">Membrane</location>
        <topology evidence="1">Single-pass membrane protein</topology>
    </subcellularLocation>
</comment>
<proteinExistence type="predicted"/>
<keyword evidence="4" id="KW-0472">Membrane</keyword>
<evidence type="ECO:0000259" key="5">
    <source>
        <dbReference type="Pfam" id="PF03168"/>
    </source>
</evidence>
<evidence type="ECO:0000256" key="1">
    <source>
        <dbReference type="ARBA" id="ARBA00004167"/>
    </source>
</evidence>
<evidence type="ECO:0000256" key="4">
    <source>
        <dbReference type="ARBA" id="ARBA00023136"/>
    </source>
</evidence>
<evidence type="ECO:0000313" key="7">
    <source>
        <dbReference type="Proteomes" id="UP000325577"/>
    </source>
</evidence>
<dbReference type="GO" id="GO:0005886">
    <property type="term" value="C:plasma membrane"/>
    <property type="evidence" value="ECO:0007669"/>
    <property type="project" value="TreeGrafter"/>
</dbReference>
<protein>
    <recommendedName>
        <fullName evidence="5">Late embryogenesis abundant protein LEA-2 subgroup domain-containing protein</fullName>
    </recommendedName>
</protein>
<dbReference type="PANTHER" id="PTHR31234:SF2">
    <property type="entry name" value="OS05G0199100 PROTEIN"/>
    <property type="match status" value="1"/>
</dbReference>
<evidence type="ECO:0000256" key="2">
    <source>
        <dbReference type="ARBA" id="ARBA00022692"/>
    </source>
</evidence>
<evidence type="ECO:0000313" key="6">
    <source>
        <dbReference type="EMBL" id="KAA8549939.1"/>
    </source>
</evidence>
<dbReference type="Pfam" id="PF03168">
    <property type="entry name" value="LEA_2"/>
    <property type="match status" value="1"/>
</dbReference>
<organism evidence="6 7">
    <name type="scientific">Nyssa sinensis</name>
    <dbReference type="NCBI Taxonomy" id="561372"/>
    <lineage>
        <taxon>Eukaryota</taxon>
        <taxon>Viridiplantae</taxon>
        <taxon>Streptophyta</taxon>
        <taxon>Embryophyta</taxon>
        <taxon>Tracheophyta</taxon>
        <taxon>Spermatophyta</taxon>
        <taxon>Magnoliopsida</taxon>
        <taxon>eudicotyledons</taxon>
        <taxon>Gunneridae</taxon>
        <taxon>Pentapetalae</taxon>
        <taxon>asterids</taxon>
        <taxon>Cornales</taxon>
        <taxon>Nyssaceae</taxon>
        <taxon>Nyssa</taxon>
    </lineage>
</organism>
<reference evidence="6 7" key="1">
    <citation type="submission" date="2019-09" db="EMBL/GenBank/DDBJ databases">
        <title>A chromosome-level genome assembly of the Chinese tupelo Nyssa sinensis.</title>
        <authorList>
            <person name="Yang X."/>
            <person name="Kang M."/>
            <person name="Yang Y."/>
            <person name="Xiong H."/>
            <person name="Wang M."/>
            <person name="Zhang Z."/>
            <person name="Wang Z."/>
            <person name="Wu H."/>
            <person name="Ma T."/>
            <person name="Liu J."/>
            <person name="Xi Z."/>
        </authorList>
    </citation>
    <scope>NUCLEOTIDE SEQUENCE [LARGE SCALE GENOMIC DNA]</scope>
    <source>
        <strain evidence="6">J267</strain>
        <tissue evidence="6">Leaf</tissue>
    </source>
</reference>
<accession>A0A5J5C472</accession>
<feature type="domain" description="Late embryogenesis abundant protein LEA-2 subgroup" evidence="5">
    <location>
        <begin position="27"/>
        <end position="128"/>
    </location>
</feature>